<dbReference type="OMA" id="ITSHICP"/>
<dbReference type="Proteomes" id="UP000002051">
    <property type="component" value="Chromosome 2"/>
</dbReference>
<reference evidence="2 5" key="2">
    <citation type="journal article" date="2014" name="BMC Genomics">
        <title>An improved genome release (version Mt4.0) for the model legume Medicago truncatula.</title>
        <authorList>
            <person name="Tang H."/>
            <person name="Krishnakumar V."/>
            <person name="Bidwell S."/>
            <person name="Rosen B."/>
            <person name="Chan A."/>
            <person name="Zhou S."/>
            <person name="Gentzbittel L."/>
            <person name="Childs K.L."/>
            <person name="Yandell M."/>
            <person name="Gundlach H."/>
            <person name="Mayer K.F."/>
            <person name="Schwartz D.C."/>
            <person name="Town C.D."/>
        </authorList>
    </citation>
    <scope>GENOME REANNOTATION</scope>
    <source>
        <strain evidence="4 5">cv. Jemalong A17</strain>
    </source>
</reference>
<dbReference type="Gramene" id="rna8767">
    <property type="protein sequence ID" value="RHN72998.1"/>
    <property type="gene ID" value="gene8767"/>
</dbReference>
<dbReference type="Proteomes" id="UP000265566">
    <property type="component" value="Chromosome 2"/>
</dbReference>
<evidence type="ECO:0000313" key="4">
    <source>
        <dbReference type="EnsemblPlants" id="AES64894"/>
    </source>
</evidence>
<protein>
    <submittedName>
        <fullName evidence="2">Transmembrane protein, putative</fullName>
    </submittedName>
</protein>
<dbReference type="EMBL" id="CM001218">
    <property type="protein sequence ID" value="AES64894.1"/>
    <property type="molecule type" value="Genomic_DNA"/>
</dbReference>
<keyword evidence="5" id="KW-1185">Reference proteome</keyword>
<accession>G7IL09</accession>
<dbReference type="HOGENOM" id="CLU_058125_0_0_1"/>
<dbReference type="EMBL" id="PSQE01000002">
    <property type="protein sequence ID" value="RHN72998.1"/>
    <property type="molecule type" value="Genomic_DNA"/>
</dbReference>
<reference evidence="3" key="4">
    <citation type="journal article" date="2018" name="Nat. Plants">
        <title>Whole-genome landscape of Medicago truncatula symbiotic genes.</title>
        <authorList>
            <person name="Pecrix Y."/>
            <person name="Gamas P."/>
            <person name="Carrere S."/>
        </authorList>
    </citation>
    <scope>NUCLEOTIDE SEQUENCE</scope>
    <source>
        <tissue evidence="3">Leaves</tissue>
    </source>
</reference>
<keyword evidence="1" id="KW-1133">Transmembrane helix</keyword>
<reference evidence="4" key="3">
    <citation type="submission" date="2015-04" db="UniProtKB">
        <authorList>
            <consortium name="EnsemblPlants"/>
        </authorList>
    </citation>
    <scope>IDENTIFICATION</scope>
    <source>
        <strain evidence="4">cv. Jemalong A17</strain>
    </source>
</reference>
<keyword evidence="1 2" id="KW-0812">Transmembrane</keyword>
<dbReference type="PaxDb" id="3880-AES64894"/>
<evidence type="ECO:0000313" key="5">
    <source>
        <dbReference type="Proteomes" id="UP000002051"/>
    </source>
</evidence>
<reference evidence="2 5" key="1">
    <citation type="journal article" date="2011" name="Nature">
        <title>The Medicago genome provides insight into the evolution of rhizobial symbioses.</title>
        <authorList>
            <person name="Young N.D."/>
            <person name="Debelle F."/>
            <person name="Oldroyd G.E."/>
            <person name="Geurts R."/>
            <person name="Cannon S.B."/>
            <person name="Udvardi M.K."/>
            <person name="Benedito V.A."/>
            <person name="Mayer K.F."/>
            <person name="Gouzy J."/>
            <person name="Schoof H."/>
            <person name="Van de Peer Y."/>
            <person name="Proost S."/>
            <person name="Cook D.R."/>
            <person name="Meyers B.C."/>
            <person name="Spannagl M."/>
            <person name="Cheung F."/>
            <person name="De Mita S."/>
            <person name="Krishnakumar V."/>
            <person name="Gundlach H."/>
            <person name="Zhou S."/>
            <person name="Mudge J."/>
            <person name="Bharti A.K."/>
            <person name="Murray J.D."/>
            <person name="Naoumkina M.A."/>
            <person name="Rosen B."/>
            <person name="Silverstein K.A."/>
            <person name="Tang H."/>
            <person name="Rombauts S."/>
            <person name="Zhao P.X."/>
            <person name="Zhou P."/>
            <person name="Barbe V."/>
            <person name="Bardou P."/>
            <person name="Bechner M."/>
            <person name="Bellec A."/>
            <person name="Berger A."/>
            <person name="Berges H."/>
            <person name="Bidwell S."/>
            <person name="Bisseling T."/>
            <person name="Choisne N."/>
            <person name="Couloux A."/>
            <person name="Denny R."/>
            <person name="Deshpande S."/>
            <person name="Dai X."/>
            <person name="Doyle J.J."/>
            <person name="Dudez A.M."/>
            <person name="Farmer A.D."/>
            <person name="Fouteau S."/>
            <person name="Franken C."/>
            <person name="Gibelin C."/>
            <person name="Gish J."/>
            <person name="Goldstein S."/>
            <person name="Gonzalez A.J."/>
            <person name="Green P.J."/>
            <person name="Hallab A."/>
            <person name="Hartog M."/>
            <person name="Hua A."/>
            <person name="Humphray S.J."/>
            <person name="Jeong D.H."/>
            <person name="Jing Y."/>
            <person name="Jocker A."/>
            <person name="Kenton S.M."/>
            <person name="Kim D.J."/>
            <person name="Klee K."/>
            <person name="Lai H."/>
            <person name="Lang C."/>
            <person name="Lin S."/>
            <person name="Macmil S.L."/>
            <person name="Magdelenat G."/>
            <person name="Matthews L."/>
            <person name="McCorrison J."/>
            <person name="Monaghan E.L."/>
            <person name="Mun J.H."/>
            <person name="Najar F.Z."/>
            <person name="Nicholson C."/>
            <person name="Noirot C."/>
            <person name="O'Bleness M."/>
            <person name="Paule C.R."/>
            <person name="Poulain J."/>
            <person name="Prion F."/>
            <person name="Qin B."/>
            <person name="Qu C."/>
            <person name="Retzel E.F."/>
            <person name="Riddle C."/>
            <person name="Sallet E."/>
            <person name="Samain S."/>
            <person name="Samson N."/>
            <person name="Sanders I."/>
            <person name="Saurat O."/>
            <person name="Scarpelli C."/>
            <person name="Schiex T."/>
            <person name="Segurens B."/>
            <person name="Severin A.J."/>
            <person name="Sherrier D.J."/>
            <person name="Shi R."/>
            <person name="Sims S."/>
            <person name="Singer S.R."/>
            <person name="Sinharoy S."/>
            <person name="Sterck L."/>
            <person name="Viollet A."/>
            <person name="Wang B.B."/>
            <person name="Wang K."/>
            <person name="Wang M."/>
            <person name="Wang X."/>
            <person name="Warfsmann J."/>
            <person name="Weissenbach J."/>
            <person name="White D.D."/>
            <person name="White J.D."/>
            <person name="Wiley G.B."/>
            <person name="Wincker P."/>
            <person name="Xing Y."/>
            <person name="Yang L."/>
            <person name="Yao Z."/>
            <person name="Ying F."/>
            <person name="Zhai J."/>
            <person name="Zhou L."/>
            <person name="Zuber A."/>
            <person name="Denarie J."/>
            <person name="Dixon R.A."/>
            <person name="May G.D."/>
            <person name="Schwartz D.C."/>
            <person name="Rogers J."/>
            <person name="Quetier F."/>
            <person name="Town C.D."/>
            <person name="Roe B.A."/>
        </authorList>
    </citation>
    <scope>NUCLEOTIDE SEQUENCE [LARGE SCALE GENOMIC DNA]</scope>
    <source>
        <strain evidence="2">A17</strain>
        <strain evidence="4 5">cv. Jemalong A17</strain>
    </source>
</reference>
<evidence type="ECO:0000313" key="3">
    <source>
        <dbReference type="EMBL" id="RHN72998.1"/>
    </source>
</evidence>
<evidence type="ECO:0000256" key="1">
    <source>
        <dbReference type="SAM" id="Phobius"/>
    </source>
</evidence>
<sequence length="344" mass="39458">MKNNKHNPETIFNRLSSTIGQFNARYPKKEEWLIPSINPTKIKTFSVHRFNTPNVRMRGMAFYESYEEAMQSSDYKELCTNVGSMLCDVYHGFRSSVEEALYGIGVKTTVVWLPSDEITTEDIVWPFILVNFGCIIIMLLKNFTDERNFKTFMIKLISELKEIIGYDADLDFPFDFKRATAIRANLGSCSRLCQDAIRFIMKKSNDSVERDQELGVVYQYLCNELSWTDMHHFTLINDLLVKPQSPVFFHFSISQELENYTEACNAITSHICPQFFMCVASKVALSKVEPSQFPTLIAVAQELEKKVKNCSVGADCELTSTDGVDPTMIQALVKFHLKFYASEF</sequence>
<feature type="transmembrane region" description="Helical" evidence="1">
    <location>
        <begin position="123"/>
        <end position="140"/>
    </location>
</feature>
<evidence type="ECO:0000313" key="2">
    <source>
        <dbReference type="EMBL" id="AES64894.1"/>
    </source>
</evidence>
<name>G7IL09_MEDTR</name>
<dbReference type="EnsemblPlants" id="AES64894">
    <property type="protein sequence ID" value="AES64894"/>
    <property type="gene ID" value="MTR_2g032860"/>
</dbReference>
<dbReference type="AlphaFoldDB" id="G7IL09"/>
<dbReference type="eggNOG" id="ENOG502SXR8">
    <property type="taxonomic scope" value="Eukaryota"/>
</dbReference>
<organism evidence="2 5">
    <name type="scientific">Medicago truncatula</name>
    <name type="common">Barrel medic</name>
    <name type="synonym">Medicago tribuloides</name>
    <dbReference type="NCBI Taxonomy" id="3880"/>
    <lineage>
        <taxon>Eukaryota</taxon>
        <taxon>Viridiplantae</taxon>
        <taxon>Streptophyta</taxon>
        <taxon>Embryophyta</taxon>
        <taxon>Tracheophyta</taxon>
        <taxon>Spermatophyta</taxon>
        <taxon>Magnoliopsida</taxon>
        <taxon>eudicotyledons</taxon>
        <taxon>Gunneridae</taxon>
        <taxon>Pentapetalae</taxon>
        <taxon>rosids</taxon>
        <taxon>fabids</taxon>
        <taxon>Fabales</taxon>
        <taxon>Fabaceae</taxon>
        <taxon>Papilionoideae</taxon>
        <taxon>50 kb inversion clade</taxon>
        <taxon>NPAAA clade</taxon>
        <taxon>Hologalegina</taxon>
        <taxon>IRL clade</taxon>
        <taxon>Trifolieae</taxon>
        <taxon>Medicago</taxon>
    </lineage>
</organism>
<gene>
    <name evidence="2" type="ordered locus">MTR_2g032860</name>
    <name evidence="3" type="ORF">MtrunA17_Chr2g0293751</name>
</gene>
<keyword evidence="1" id="KW-0472">Membrane</keyword>
<proteinExistence type="predicted"/>